<reference evidence="1 2" key="1">
    <citation type="submission" date="2019-10" db="EMBL/GenBank/DDBJ databases">
        <authorList>
            <person name="Karimi E."/>
        </authorList>
    </citation>
    <scope>NUCLEOTIDE SEQUENCE [LARGE SCALE GENOMIC DNA]</scope>
    <source>
        <strain evidence="1">Maribacter sp. 151</strain>
    </source>
</reference>
<protein>
    <recommendedName>
        <fullName evidence="3">Lipocalin-like domain-containing protein</fullName>
    </recommendedName>
</protein>
<evidence type="ECO:0000313" key="2">
    <source>
        <dbReference type="Proteomes" id="UP000430202"/>
    </source>
</evidence>
<evidence type="ECO:0000313" key="1">
    <source>
        <dbReference type="EMBL" id="VXC12961.1"/>
    </source>
</evidence>
<dbReference type="EMBL" id="CABWLR010000006">
    <property type="protein sequence ID" value="VXC12961.1"/>
    <property type="molecule type" value="Genomic_DNA"/>
</dbReference>
<accession>A0A653W2P5</accession>
<dbReference type="RefSeq" id="WP_159303794.1">
    <property type="nucleotide sequence ID" value="NZ_LR733271.1"/>
</dbReference>
<name>A0A653W2P5_9FLAO</name>
<dbReference type="Proteomes" id="UP000430202">
    <property type="component" value="Unassembled WGS sequence"/>
</dbReference>
<organism evidence="1 2">
    <name type="scientific">Maribacter litoralis</name>
    <dbReference type="NCBI Taxonomy" id="2059726"/>
    <lineage>
        <taxon>Bacteria</taxon>
        <taxon>Pseudomonadati</taxon>
        <taxon>Bacteroidota</taxon>
        <taxon>Flavobacteriia</taxon>
        <taxon>Flavobacteriales</taxon>
        <taxon>Flavobacteriaceae</taxon>
        <taxon>Maribacter</taxon>
    </lineage>
</organism>
<proteinExistence type="predicted"/>
<evidence type="ECO:0008006" key="3">
    <source>
        <dbReference type="Google" id="ProtNLM"/>
    </source>
</evidence>
<dbReference type="AlphaFoldDB" id="A0A653W2P5"/>
<gene>
    <name evidence="1" type="ORF">MARI151_60119</name>
</gene>
<sequence>MRKSITLFTFFLASLSFGQEIPISESDLVGYWTLEQIVKENDINITVYRRCNISQKGTVLRFMTNGEYRITHKLGRRTCGNETRPKNVIGYFNLDPEFRKLMLDSYSNSPKTDWDVIWIDENSFGVKKPKHNNTET</sequence>
<keyword evidence="2" id="KW-1185">Reference proteome</keyword>